<dbReference type="PROSITE" id="PS00636">
    <property type="entry name" value="DNAJ_1"/>
    <property type="match status" value="1"/>
</dbReference>
<accession>A0A7J5YNA7</accession>
<dbReference type="PROSITE" id="PS50076">
    <property type="entry name" value="DNAJ_2"/>
    <property type="match status" value="1"/>
</dbReference>
<dbReference type="InterPro" id="IPR036869">
    <property type="entry name" value="J_dom_sf"/>
</dbReference>
<dbReference type="PANTHER" id="PTHR24078:SF567">
    <property type="entry name" value="DNAJ HEAT SHOCK PROTEIN FAMILY (HSP40) MEMBER B5"/>
    <property type="match status" value="1"/>
</dbReference>
<feature type="region of interest" description="Disordered" evidence="2">
    <location>
        <begin position="160"/>
        <end position="188"/>
    </location>
</feature>
<dbReference type="AlphaFoldDB" id="A0A7J5YNA7"/>
<reference evidence="4 5" key="1">
    <citation type="submission" date="2020-03" db="EMBL/GenBank/DDBJ databases">
        <title>Dissostichus mawsoni Genome sequencing and assembly.</title>
        <authorList>
            <person name="Park H."/>
        </authorList>
    </citation>
    <scope>NUCLEOTIDE SEQUENCE [LARGE SCALE GENOMIC DNA]</scope>
    <source>
        <strain evidence="4">DM0001</strain>
        <tissue evidence="4">Muscle</tissue>
    </source>
</reference>
<dbReference type="GO" id="GO:0051082">
    <property type="term" value="F:unfolded protein binding"/>
    <property type="evidence" value="ECO:0007669"/>
    <property type="project" value="InterPro"/>
</dbReference>
<dbReference type="OrthoDB" id="550424at2759"/>
<dbReference type="Proteomes" id="UP000518266">
    <property type="component" value="Unassembled WGS sequence"/>
</dbReference>
<dbReference type="GO" id="GO:0005829">
    <property type="term" value="C:cytosol"/>
    <property type="evidence" value="ECO:0007669"/>
    <property type="project" value="TreeGrafter"/>
</dbReference>
<evidence type="ECO:0000259" key="3">
    <source>
        <dbReference type="PROSITE" id="PS50076"/>
    </source>
</evidence>
<keyword evidence="5" id="KW-1185">Reference proteome</keyword>
<dbReference type="PRINTS" id="PR00625">
    <property type="entry name" value="JDOMAIN"/>
</dbReference>
<dbReference type="GO" id="GO:0051087">
    <property type="term" value="F:protein-folding chaperone binding"/>
    <property type="evidence" value="ECO:0007669"/>
    <property type="project" value="TreeGrafter"/>
</dbReference>
<protein>
    <recommendedName>
        <fullName evidence="3">J domain-containing protein</fullName>
    </recommendedName>
</protein>
<proteinExistence type="predicted"/>
<feature type="compositionally biased region" description="Basic and acidic residues" evidence="2">
    <location>
        <begin position="202"/>
        <end position="235"/>
    </location>
</feature>
<feature type="region of interest" description="Disordered" evidence="2">
    <location>
        <begin position="202"/>
        <end position="246"/>
    </location>
</feature>
<name>A0A7J5YNA7_DISMA</name>
<keyword evidence="1" id="KW-0143">Chaperone</keyword>
<dbReference type="CDD" id="cd06257">
    <property type="entry name" value="DnaJ"/>
    <property type="match status" value="1"/>
</dbReference>
<dbReference type="Gene3D" id="1.10.287.110">
    <property type="entry name" value="DnaJ domain"/>
    <property type="match status" value="1"/>
</dbReference>
<evidence type="ECO:0000313" key="5">
    <source>
        <dbReference type="Proteomes" id="UP000518266"/>
    </source>
</evidence>
<gene>
    <name evidence="4" type="ORF">F7725_012667</name>
</gene>
<dbReference type="InterPro" id="IPR018253">
    <property type="entry name" value="DnaJ_domain_CS"/>
</dbReference>
<evidence type="ECO:0000313" key="4">
    <source>
        <dbReference type="EMBL" id="KAF3850895.1"/>
    </source>
</evidence>
<evidence type="ECO:0000256" key="1">
    <source>
        <dbReference type="ARBA" id="ARBA00023186"/>
    </source>
</evidence>
<evidence type="ECO:0000256" key="2">
    <source>
        <dbReference type="SAM" id="MobiDB-lite"/>
    </source>
</evidence>
<dbReference type="PANTHER" id="PTHR24078">
    <property type="entry name" value="DNAJ HOMOLOG SUBFAMILY C MEMBER"/>
    <property type="match status" value="1"/>
</dbReference>
<dbReference type="InterPro" id="IPR002939">
    <property type="entry name" value="DnaJ_C"/>
</dbReference>
<dbReference type="Pfam" id="PF00226">
    <property type="entry name" value="DnaJ"/>
    <property type="match status" value="1"/>
</dbReference>
<sequence length="367" mass="40474">MGKDYYKTLGISKGSNEDEIKKAYRRMALRFHPDKNKDANAEEKFKEIAEAYEVLSDHKKRVVYDQLGEEGLRNGGSSTSGVPGSSTYHYTFHGDPHATFASFFGGSNPFDMFFGSNRSHSRSNGFSFHNDHDAEQDMDMEEEDPFAHIGRQFGFPAGVAGGGGALRAPGDRAKASGPPGGPRAEGLAGRDLPWLHEANEDHAAQAEPGRPQHEDRGQDPQHYHQEGMEGGDQDHLPQGGDETPENIPADIAFVLKDKGHVHLKRDGSNIIFNCKITLKEVRFHLSSLSFVPLLICLSVVLSLCLSACKLVDNVAEPGTVKRLRGEGLPFPKNPSQRGDLIVEFSVRFPDRIPPQSREIIRQHLPQS</sequence>
<organism evidence="4 5">
    <name type="scientific">Dissostichus mawsoni</name>
    <name type="common">Antarctic cod</name>
    <dbReference type="NCBI Taxonomy" id="36200"/>
    <lineage>
        <taxon>Eukaryota</taxon>
        <taxon>Metazoa</taxon>
        <taxon>Chordata</taxon>
        <taxon>Craniata</taxon>
        <taxon>Vertebrata</taxon>
        <taxon>Euteleostomi</taxon>
        <taxon>Actinopterygii</taxon>
        <taxon>Neopterygii</taxon>
        <taxon>Teleostei</taxon>
        <taxon>Neoteleostei</taxon>
        <taxon>Acanthomorphata</taxon>
        <taxon>Eupercaria</taxon>
        <taxon>Perciformes</taxon>
        <taxon>Notothenioidei</taxon>
        <taxon>Nototheniidae</taxon>
        <taxon>Dissostichus</taxon>
    </lineage>
</organism>
<dbReference type="EMBL" id="JAAKFY010000010">
    <property type="protein sequence ID" value="KAF3850895.1"/>
    <property type="molecule type" value="Genomic_DNA"/>
</dbReference>
<dbReference type="InterPro" id="IPR008971">
    <property type="entry name" value="HSP40/DnaJ_pept-bd"/>
</dbReference>
<dbReference type="SUPFAM" id="SSF49493">
    <property type="entry name" value="HSP40/DnaJ peptide-binding domain"/>
    <property type="match status" value="1"/>
</dbReference>
<dbReference type="SUPFAM" id="SSF46565">
    <property type="entry name" value="Chaperone J-domain"/>
    <property type="match status" value="1"/>
</dbReference>
<dbReference type="GO" id="GO:0006457">
    <property type="term" value="P:protein folding"/>
    <property type="evidence" value="ECO:0007669"/>
    <property type="project" value="InterPro"/>
</dbReference>
<dbReference type="FunFam" id="1.10.287.110:FF:000005">
    <property type="entry name" value="DnaJ (Hsp40) homolog, subfamily B, member 4"/>
    <property type="match status" value="1"/>
</dbReference>
<feature type="domain" description="J" evidence="3">
    <location>
        <begin position="4"/>
        <end position="68"/>
    </location>
</feature>
<dbReference type="InterPro" id="IPR001623">
    <property type="entry name" value="DnaJ_domain"/>
</dbReference>
<dbReference type="Pfam" id="PF01556">
    <property type="entry name" value="DnaJ_C"/>
    <property type="match status" value="1"/>
</dbReference>
<dbReference type="Gene3D" id="2.60.260.20">
    <property type="entry name" value="Urease metallochaperone UreE, N-terminal domain"/>
    <property type="match status" value="1"/>
</dbReference>
<comment type="caution">
    <text evidence="4">The sequence shown here is derived from an EMBL/GenBank/DDBJ whole genome shotgun (WGS) entry which is preliminary data.</text>
</comment>
<dbReference type="InterPro" id="IPR051339">
    <property type="entry name" value="DnaJ_subfamily_B"/>
</dbReference>
<dbReference type="SMART" id="SM00271">
    <property type="entry name" value="DnaJ"/>
    <property type="match status" value="1"/>
</dbReference>